<dbReference type="Pfam" id="PF00249">
    <property type="entry name" value="Myb_DNA-binding"/>
    <property type="match status" value="1"/>
</dbReference>
<gene>
    <name evidence="8" type="ORF">HID58_019796</name>
</gene>
<dbReference type="Proteomes" id="UP000824890">
    <property type="component" value="Unassembled WGS sequence"/>
</dbReference>
<evidence type="ECO:0000313" key="8">
    <source>
        <dbReference type="EMBL" id="KAH0927540.1"/>
    </source>
</evidence>
<dbReference type="PANTHER" id="PTHR44191:SF30">
    <property type="entry name" value="BNAA05G28230D PROTEIN"/>
    <property type="match status" value="1"/>
</dbReference>
<feature type="domain" description="HTH myb-type" evidence="7">
    <location>
        <begin position="84"/>
        <end position="150"/>
    </location>
</feature>
<evidence type="ECO:0000256" key="6">
    <source>
        <dbReference type="SAM" id="MobiDB-lite"/>
    </source>
</evidence>
<dbReference type="InterPro" id="IPR009057">
    <property type="entry name" value="Homeodomain-like_sf"/>
</dbReference>
<accession>A0ABQ8DDS3</accession>
<name>A0ABQ8DDS3_BRANA</name>
<keyword evidence="5" id="KW-0539">Nucleus</keyword>
<evidence type="ECO:0000256" key="3">
    <source>
        <dbReference type="ARBA" id="ARBA00023125"/>
    </source>
</evidence>
<protein>
    <recommendedName>
        <fullName evidence="7">HTH myb-type domain-containing protein</fullName>
    </recommendedName>
</protein>
<feature type="region of interest" description="Disordered" evidence="6">
    <location>
        <begin position="150"/>
        <end position="196"/>
    </location>
</feature>
<proteinExistence type="predicted"/>
<dbReference type="PROSITE" id="PS51294">
    <property type="entry name" value="HTH_MYB"/>
    <property type="match status" value="1"/>
</dbReference>
<dbReference type="InterPro" id="IPR017930">
    <property type="entry name" value="Myb_dom"/>
</dbReference>
<evidence type="ECO:0000256" key="5">
    <source>
        <dbReference type="ARBA" id="ARBA00023242"/>
    </source>
</evidence>
<dbReference type="Gene3D" id="1.10.10.60">
    <property type="entry name" value="Homeodomain-like"/>
    <property type="match status" value="2"/>
</dbReference>
<evidence type="ECO:0000256" key="2">
    <source>
        <dbReference type="ARBA" id="ARBA00023015"/>
    </source>
</evidence>
<comment type="subcellular location">
    <subcellularLocation>
        <location evidence="1">Nucleus</location>
    </subcellularLocation>
</comment>
<dbReference type="InterPro" id="IPR001005">
    <property type="entry name" value="SANT/Myb"/>
</dbReference>
<sequence>MAWWEQWGRDEEKMFEEALVLTENDPNRFETIASYLEMPLEVVKHHYDALVHDVERIESGPYGTIDYQDHADGLLSSETKHVEKDNKRGRPWTAKEHGVLPISDDIFRDFLKGLDEFGRGDWKSVSRKYVKTRSARQVASHAQKYFQRQDMENHAKKRSSINDMTLVDVNDADDVPAPRSDSESTMDPAHFGQQTP</sequence>
<keyword evidence="2" id="KW-0805">Transcription regulation</keyword>
<dbReference type="SUPFAM" id="SSF46689">
    <property type="entry name" value="Homeodomain-like"/>
    <property type="match status" value="1"/>
</dbReference>
<dbReference type="InterPro" id="IPR052245">
    <property type="entry name" value="Plant_Stress_Dev_TF"/>
</dbReference>
<dbReference type="NCBIfam" id="TIGR01557">
    <property type="entry name" value="myb_SHAQKYF"/>
    <property type="match status" value="1"/>
</dbReference>
<evidence type="ECO:0000256" key="1">
    <source>
        <dbReference type="ARBA" id="ARBA00004123"/>
    </source>
</evidence>
<keyword evidence="3" id="KW-0238">DNA-binding</keyword>
<keyword evidence="9" id="KW-1185">Reference proteome</keyword>
<organism evidence="8 9">
    <name type="scientific">Brassica napus</name>
    <name type="common">Rape</name>
    <dbReference type="NCBI Taxonomy" id="3708"/>
    <lineage>
        <taxon>Eukaryota</taxon>
        <taxon>Viridiplantae</taxon>
        <taxon>Streptophyta</taxon>
        <taxon>Embryophyta</taxon>
        <taxon>Tracheophyta</taxon>
        <taxon>Spermatophyta</taxon>
        <taxon>Magnoliopsida</taxon>
        <taxon>eudicotyledons</taxon>
        <taxon>Gunneridae</taxon>
        <taxon>Pentapetalae</taxon>
        <taxon>rosids</taxon>
        <taxon>malvids</taxon>
        <taxon>Brassicales</taxon>
        <taxon>Brassicaceae</taxon>
        <taxon>Brassiceae</taxon>
        <taxon>Brassica</taxon>
    </lineage>
</organism>
<dbReference type="EMBL" id="JAGKQM010000005">
    <property type="protein sequence ID" value="KAH0927540.1"/>
    <property type="molecule type" value="Genomic_DNA"/>
</dbReference>
<reference evidence="8 9" key="1">
    <citation type="submission" date="2021-05" db="EMBL/GenBank/DDBJ databases">
        <title>Genome Assembly of Synthetic Allotetraploid Brassica napus Reveals Homoeologous Exchanges between Subgenomes.</title>
        <authorList>
            <person name="Davis J.T."/>
        </authorList>
    </citation>
    <scope>NUCLEOTIDE SEQUENCE [LARGE SCALE GENOMIC DNA]</scope>
    <source>
        <strain evidence="9">cv. Da-Ae</strain>
        <tissue evidence="8">Seedling</tissue>
    </source>
</reference>
<comment type="caution">
    <text evidence="8">The sequence shown here is derived from an EMBL/GenBank/DDBJ whole genome shotgun (WGS) entry which is preliminary data.</text>
</comment>
<evidence type="ECO:0000313" key="9">
    <source>
        <dbReference type="Proteomes" id="UP000824890"/>
    </source>
</evidence>
<evidence type="ECO:0000256" key="4">
    <source>
        <dbReference type="ARBA" id="ARBA00023163"/>
    </source>
</evidence>
<dbReference type="PANTHER" id="PTHR44191">
    <property type="entry name" value="TRANSCRIPTION FACTOR KUA1"/>
    <property type="match status" value="1"/>
</dbReference>
<keyword evidence="4" id="KW-0804">Transcription</keyword>
<evidence type="ECO:0000259" key="7">
    <source>
        <dbReference type="PROSITE" id="PS51294"/>
    </source>
</evidence>
<dbReference type="CDD" id="cd00167">
    <property type="entry name" value="SANT"/>
    <property type="match status" value="1"/>
</dbReference>
<dbReference type="InterPro" id="IPR006447">
    <property type="entry name" value="Myb_dom_plants"/>
</dbReference>